<sequence length="107" mass="11377">MGDRAIKCEHYMTRLGYWARPIGVSLPIHVGEEVSPAVVPLVAMSQACKVLALSCQGGRVLSNVRFSSFGDPQGTCGGSFMKGECESPTALSYIQKACTGKAQFDCS</sequence>
<protein>
    <recommendedName>
        <fullName evidence="1">SUEL-type lectin domain-containing protein</fullName>
    </recommendedName>
</protein>
<name>A0AAW1XPL6_RUBAR</name>
<accession>A0AAW1XPL6</accession>
<dbReference type="EMBL" id="JBEDUW010000003">
    <property type="protein sequence ID" value="KAK9937830.1"/>
    <property type="molecule type" value="Genomic_DNA"/>
</dbReference>
<dbReference type="Proteomes" id="UP001457282">
    <property type="component" value="Unassembled WGS sequence"/>
</dbReference>
<evidence type="ECO:0000313" key="2">
    <source>
        <dbReference type="EMBL" id="KAK9937830.1"/>
    </source>
</evidence>
<dbReference type="CDD" id="cd22842">
    <property type="entry name" value="Gal_Rha_Lectin_BGal"/>
    <property type="match status" value="1"/>
</dbReference>
<reference evidence="2 3" key="1">
    <citation type="journal article" date="2023" name="G3 (Bethesda)">
        <title>A chromosome-length genome assembly and annotation of blackberry (Rubus argutus, cv. 'Hillquist').</title>
        <authorList>
            <person name="Bruna T."/>
            <person name="Aryal R."/>
            <person name="Dudchenko O."/>
            <person name="Sargent D.J."/>
            <person name="Mead D."/>
            <person name="Buti M."/>
            <person name="Cavallini A."/>
            <person name="Hytonen T."/>
            <person name="Andres J."/>
            <person name="Pham M."/>
            <person name="Weisz D."/>
            <person name="Mascagni F."/>
            <person name="Usai G."/>
            <person name="Natali L."/>
            <person name="Bassil N."/>
            <person name="Fernandez G.E."/>
            <person name="Lomsadze A."/>
            <person name="Armour M."/>
            <person name="Olukolu B."/>
            <person name="Poorten T."/>
            <person name="Britton C."/>
            <person name="Davik J."/>
            <person name="Ashrafi H."/>
            <person name="Aiden E.L."/>
            <person name="Borodovsky M."/>
            <person name="Worthington M."/>
        </authorList>
    </citation>
    <scope>NUCLEOTIDE SEQUENCE [LARGE SCALE GENOMIC DNA]</scope>
    <source>
        <strain evidence="2">PI 553951</strain>
    </source>
</reference>
<organism evidence="2 3">
    <name type="scientific">Rubus argutus</name>
    <name type="common">Southern blackberry</name>
    <dbReference type="NCBI Taxonomy" id="59490"/>
    <lineage>
        <taxon>Eukaryota</taxon>
        <taxon>Viridiplantae</taxon>
        <taxon>Streptophyta</taxon>
        <taxon>Embryophyta</taxon>
        <taxon>Tracheophyta</taxon>
        <taxon>Spermatophyta</taxon>
        <taxon>Magnoliopsida</taxon>
        <taxon>eudicotyledons</taxon>
        <taxon>Gunneridae</taxon>
        <taxon>Pentapetalae</taxon>
        <taxon>rosids</taxon>
        <taxon>fabids</taxon>
        <taxon>Rosales</taxon>
        <taxon>Rosaceae</taxon>
        <taxon>Rosoideae</taxon>
        <taxon>Rosoideae incertae sedis</taxon>
        <taxon>Rubus</taxon>
    </lineage>
</organism>
<evidence type="ECO:0000259" key="1">
    <source>
        <dbReference type="PROSITE" id="PS50228"/>
    </source>
</evidence>
<evidence type="ECO:0000313" key="3">
    <source>
        <dbReference type="Proteomes" id="UP001457282"/>
    </source>
</evidence>
<comment type="caution">
    <text evidence="2">The sequence shown here is derived from an EMBL/GenBank/DDBJ whole genome shotgun (WGS) entry which is preliminary data.</text>
</comment>
<dbReference type="PROSITE" id="PS50228">
    <property type="entry name" value="SUEL_LECTIN"/>
    <property type="match status" value="1"/>
</dbReference>
<proteinExistence type="predicted"/>
<dbReference type="Pfam" id="PF02140">
    <property type="entry name" value="SUEL_Lectin"/>
    <property type="match status" value="1"/>
</dbReference>
<feature type="domain" description="SUEL-type lectin" evidence="1">
    <location>
        <begin position="51"/>
        <end position="107"/>
    </location>
</feature>
<dbReference type="GO" id="GO:0030246">
    <property type="term" value="F:carbohydrate binding"/>
    <property type="evidence" value="ECO:0007669"/>
    <property type="project" value="InterPro"/>
</dbReference>
<dbReference type="InterPro" id="IPR000922">
    <property type="entry name" value="Lectin_gal-bd_dom"/>
</dbReference>
<dbReference type="AlphaFoldDB" id="A0AAW1XPL6"/>
<keyword evidence="3" id="KW-1185">Reference proteome</keyword>
<gene>
    <name evidence="2" type="ORF">M0R45_014598</name>
</gene>